<feature type="compositionally biased region" description="Low complexity" evidence="2">
    <location>
        <begin position="1729"/>
        <end position="1745"/>
    </location>
</feature>
<reference evidence="4" key="1">
    <citation type="journal article" date="2015" name="PLoS ONE">
        <title>Comprehensive Evaluation of Toxoplasma gondii VEG and Neospora caninum LIV Genomes with Tachyzoite Stage Transcriptome and Proteome Defines Novel Transcript Features.</title>
        <authorList>
            <person name="Ramaprasad A."/>
            <person name="Mourier T."/>
            <person name="Naeem R."/>
            <person name="Malas T.B."/>
            <person name="Moussa E."/>
            <person name="Panigrahi A."/>
            <person name="Vermont S.J."/>
            <person name="Otto T.D."/>
            <person name="Wastling J."/>
            <person name="Pain A."/>
        </authorList>
    </citation>
    <scope>NUCLEOTIDE SEQUENCE</scope>
    <source>
        <strain evidence="4">VEG</strain>
    </source>
</reference>
<dbReference type="InterPro" id="IPR006145">
    <property type="entry name" value="PsdUridine_synth_RsuA/RluA"/>
</dbReference>
<feature type="region of interest" description="Disordered" evidence="2">
    <location>
        <begin position="133"/>
        <end position="156"/>
    </location>
</feature>
<feature type="compositionally biased region" description="Basic and acidic residues" evidence="2">
    <location>
        <begin position="280"/>
        <end position="322"/>
    </location>
</feature>
<dbReference type="GO" id="GO:0000455">
    <property type="term" value="P:enzyme-directed rRNA pseudouridine synthesis"/>
    <property type="evidence" value="ECO:0007669"/>
    <property type="project" value="TreeGrafter"/>
</dbReference>
<feature type="compositionally biased region" description="Basic and acidic residues" evidence="2">
    <location>
        <begin position="1427"/>
        <end position="1441"/>
    </location>
</feature>
<feature type="region of interest" description="Disordered" evidence="2">
    <location>
        <begin position="1695"/>
        <end position="1762"/>
    </location>
</feature>
<feature type="region of interest" description="Disordered" evidence="2">
    <location>
        <begin position="703"/>
        <end position="741"/>
    </location>
</feature>
<evidence type="ECO:0000256" key="2">
    <source>
        <dbReference type="SAM" id="MobiDB-lite"/>
    </source>
</evidence>
<feature type="compositionally biased region" description="Basic and acidic residues" evidence="2">
    <location>
        <begin position="1104"/>
        <end position="1125"/>
    </location>
</feature>
<feature type="compositionally biased region" description="Low complexity" evidence="2">
    <location>
        <begin position="1695"/>
        <end position="1722"/>
    </location>
</feature>
<feature type="compositionally biased region" description="Basic and acidic residues" evidence="2">
    <location>
        <begin position="1807"/>
        <end position="1817"/>
    </location>
</feature>
<dbReference type="PANTHER" id="PTHR21600">
    <property type="entry name" value="MITOCHONDRIAL RNA PSEUDOURIDINE SYNTHASE"/>
    <property type="match status" value="1"/>
</dbReference>
<feature type="compositionally biased region" description="Polar residues" evidence="2">
    <location>
        <begin position="1551"/>
        <end position="1565"/>
    </location>
</feature>
<feature type="compositionally biased region" description="Basic and acidic residues" evidence="2">
    <location>
        <begin position="2080"/>
        <end position="2089"/>
    </location>
</feature>
<dbReference type="GO" id="GO:0003723">
    <property type="term" value="F:RNA binding"/>
    <property type="evidence" value="ECO:0007669"/>
    <property type="project" value="InterPro"/>
</dbReference>
<feature type="region of interest" description="Disordered" evidence="2">
    <location>
        <begin position="26"/>
        <end position="76"/>
    </location>
</feature>
<dbReference type="GO" id="GO:0009982">
    <property type="term" value="F:pseudouridine synthase activity"/>
    <property type="evidence" value="ECO:0007669"/>
    <property type="project" value="InterPro"/>
</dbReference>
<comment type="similarity">
    <text evidence="1">Belongs to the pseudouridine synthase RluA family.</text>
</comment>
<accession>A0A0F7UUY0</accession>
<feature type="compositionally biased region" description="Low complexity" evidence="2">
    <location>
        <begin position="1571"/>
        <end position="1582"/>
    </location>
</feature>
<feature type="region of interest" description="Disordered" evidence="2">
    <location>
        <begin position="443"/>
        <end position="485"/>
    </location>
</feature>
<feature type="region of interest" description="Disordered" evidence="2">
    <location>
        <begin position="1090"/>
        <end position="1208"/>
    </location>
</feature>
<feature type="compositionally biased region" description="Low complexity" evidence="2">
    <location>
        <begin position="712"/>
        <end position="741"/>
    </location>
</feature>
<dbReference type="PANTHER" id="PTHR21600:SF87">
    <property type="entry name" value="RNA PSEUDOURIDYLATE SYNTHASE DOMAIN-CONTAINING PROTEIN 1"/>
    <property type="match status" value="1"/>
</dbReference>
<dbReference type="Pfam" id="PF00849">
    <property type="entry name" value="PseudoU_synth_2"/>
    <property type="match status" value="1"/>
</dbReference>
<feature type="region of interest" description="Disordered" evidence="2">
    <location>
        <begin position="613"/>
        <end position="643"/>
    </location>
</feature>
<gene>
    <name evidence="4" type="ORF">BN1205_046710</name>
</gene>
<feature type="compositionally biased region" description="Basic and acidic residues" evidence="2">
    <location>
        <begin position="2530"/>
        <end position="2540"/>
    </location>
</feature>
<proteinExistence type="inferred from homology"/>
<feature type="region of interest" description="Disordered" evidence="2">
    <location>
        <begin position="1986"/>
        <end position="2053"/>
    </location>
</feature>
<feature type="region of interest" description="Disordered" evidence="2">
    <location>
        <begin position="262"/>
        <end position="326"/>
    </location>
</feature>
<feature type="compositionally biased region" description="Basic and acidic residues" evidence="2">
    <location>
        <begin position="1172"/>
        <end position="1187"/>
    </location>
</feature>
<protein>
    <submittedName>
        <fullName evidence="4">RNA pseudouridylate synthase domain-containing protein</fullName>
    </submittedName>
</protein>
<feature type="region of interest" description="Disordered" evidence="2">
    <location>
        <begin position="853"/>
        <end position="874"/>
    </location>
</feature>
<feature type="compositionally biased region" description="Basic and acidic residues" evidence="2">
    <location>
        <begin position="2036"/>
        <end position="2053"/>
    </location>
</feature>
<feature type="compositionally biased region" description="Low complexity" evidence="2">
    <location>
        <begin position="853"/>
        <end position="863"/>
    </location>
</feature>
<dbReference type="InterPro" id="IPR020103">
    <property type="entry name" value="PsdUridine_synth_cat_dom_sf"/>
</dbReference>
<feature type="compositionally biased region" description="Polar residues" evidence="2">
    <location>
        <begin position="613"/>
        <end position="635"/>
    </location>
</feature>
<feature type="region of interest" description="Disordered" evidence="2">
    <location>
        <begin position="938"/>
        <end position="974"/>
    </location>
</feature>
<feature type="region of interest" description="Disordered" evidence="2">
    <location>
        <begin position="1270"/>
        <end position="1315"/>
    </location>
</feature>
<dbReference type="Gene3D" id="3.30.2350.10">
    <property type="entry name" value="Pseudouridine synthase"/>
    <property type="match status" value="1"/>
</dbReference>
<feature type="region of interest" description="Disordered" evidence="2">
    <location>
        <begin position="2516"/>
        <end position="2560"/>
    </location>
</feature>
<sequence>MKRSAPASSTEFPCSISRVRSLRRWDSSPFSRTLSSPSSSCRCFLPPQSSSSSQQRRVAREPSCPFPSPRSYASSFSLSPRRICSSSNYAVDCLGKGTLSSFQSAQSRSSPRIFSLKVPQSLLLLYSLSRSFSSPRVSTSSPLPGRSSSPPSLPSSASAFASPMHVPLPSFLSPSPSFSSRSFLSLASPSPAPSSLSSSSLSSSSLSSSSLSSSSLSSSSLSSVLSSSPLACLQPSRRSLCFFVSRSPPRLSISRDLFPPFPPVRRPHRASPSACTPRRPLFDDPRGRREGRENCGGAEQRDFTAKRTQRGGETRNEGDRRKAPPLSVFHHSAQMRQRAYITNALRRLVASPGPSTGSNLGVVAPCLRLLRSKWLTFDLHLSVVTIAFLIRAAVLDTSTFFPSSSSSVSSRQVDVQASRLLRLLDGESSKAAWAVLPLLSQGASKPERPAAPGECLLQSPHRSADSSMSLPPQRRTVAPAQLAAGAQAHPHAHLLHAQVRDPRGDGDSAGAAGTRVETHLEDLQEGSPFLVAVAGGTGQTPVEFGPVPASPVFQELYRNPIFLQVRAAACAGLRRLARESRGSDFLAEAETCAEVRKERFASRWPSHVAEASSLRSANGISTEEAKGSSSTSSPETHPREGRQLPWRPTVSWYAFRHEPAVCRLAEELFSAFGKAAFVDLDLFNAIVDVLTPDWLVSEVHPHERTVHPQPPSSLSVEPSSSSSLTAELPPHAQSSSPSSSCSSSSSSFDSSSSSVSCLCSLCASSVSPRCSSLSASSSVAPCVASPPICLSRYQSEFLHLSRACSSLSRLLVALETEASSFVFCQSRSPVPLSPFRPLARERSPSAGAVCPASSPCFSSASSSPKERRGADDEKTFCSNIERDIPALVGWRDVQKKVHNSEVSLPSPSLVSSSPGLPASLATPASLCLPAFPSTVSFPSSSPASASPSSPPLSDLTHISSSASPPTSSLRSPLPPLVSLSSPSAVASAPLATDASESWAVPSGLFAAAGTAEETAKETGRQASSTALAGGVLTALETLARAISVILRDEERRPPGLPVPPRFYESLPFALTNVLEVAVDFRVCLNGTRSRRKRNSPTVRTLADGVHRLREKPRLREALEGDKETTYSRSGGESGDRGEEAAEQRSRQAVETAGSEGEGPEGLRATNGEGEEVERRRDQSPSRGEKQRQLTPCGDLTQGGDREETEEGKLKRMENIATQITNDVSVFVTALLNEETAAVLRQRSEARMQSPSCCQRSDHREHTRSWVSPVFSSSTTCLSPSSPRLPSLSPPSSPSSPRLPSLSPPSSPLSPLSAARPRVPWTRERLRFLLFRLASTECSVPASLCVAFCRWMLFVCPGASRLLAAPFRGLLSRQVEDEDARGRREPSGRGVAAGGDRREGSSPQASPISHRRGVDSSDPAEALGLSGDETRERGDSERRGEATSRCVAGAAWEHGAAKEATETRRPEDAKDQLLLDVLEEEHRLLSGGLREILMSEDWARALYSLAILFPQTSLPFRQLYLAACILPCSSVEGDGGQTALMPTLKPDEKQDASSQRPTEMLTSSPQPFAPKSTSPFLPSPSSSSASSASSASPSFSSSLSAPAASTVLSDVVAFSAFCQICRLLVLSTSSPFSPQVSSLSRVPWKRSDACAALGWPDDVVSPSFCLENPVPFFRSQLLRPLVRETLEEFLVSPRCSVSIPSSSRPSPAPLSSPSLSPLPHASPFSPPRSSPSSSRSAPSSSPLSESWGAGVSPLGHEETDEATRREPLRLLFRAVGASLARRLERETDRQLQCLPAHRGRRFDWGGNPKEEREGEQRQKKSRYVFCVADDADTTRLLDSTLRGGMLSPCSLSSLSFASPRSSACPPSSPGDADGEARRSGGSWIGQSGDDDPDCLLFPSAVASLSATQNISEPLYEKILTLAFSTGEDYWRRREKGELNRSEAQRTTARHLRMPRPLPPARIHPPSPQAAYASSIYCRKERTLGTVRSFTSASSPRPCDSSPARGTPSVASAFPSPHPSPSALGRLETPFAEAAGEGQRHTASPEKRELSGSTFEKERSLFSFFLPAETLQTEAEEAPLPRLERDAEPHALEPSTQTLQEPPGPLREKEREAKRGRDKPAETEQASEKDAPVPKARECEKPEENAKDTNAEQREETGKIGGLLRYQNDRRRSPWSGDKDEKRQGLAAPRRWLDIVKEGEKNRYSKDLPHVVWQSKHLMVLYKPPFWRVNLERSEKPETVRERIALSAPSVAASLPESPLQFSPSLRKRTLEILARGGLSEPLHAYMQIALGRTQDAHGEWTGEGGESERGEFAGLLGGCSPLAVTQREREHRKREEERLALLFDASHQFGIGHRLDTPTSGPLLVAKSYAGLAFLRAQLASWRPKKVYLALVFGAVPLREKVRLVHPLRPTFEAGKTGKKEMEVANTVDAKIALSFLSGITHYSYGGRDFTLCRVEPVTGRTHQIRAQLAHIGHPIVADPIYVNDPADRALGRSLSDRVFLHCVSLSFLNILENENRTGTSDFSPEDQFDEERTGNRKERPPLQADPSERPPTAIPASRFSFRQVTVETPLHADLRRTLRSLKKTSR</sequence>
<feature type="region of interest" description="Disordered" evidence="2">
    <location>
        <begin position="1374"/>
        <end position="1444"/>
    </location>
</feature>
<feature type="region of interest" description="Disordered" evidence="2">
    <location>
        <begin position="1536"/>
        <end position="1582"/>
    </location>
</feature>
<dbReference type="CDD" id="cd02869">
    <property type="entry name" value="PseudoU_synth_RluA_like"/>
    <property type="match status" value="1"/>
</dbReference>
<feature type="compositionally biased region" description="Low complexity" evidence="2">
    <location>
        <begin position="27"/>
        <end position="55"/>
    </location>
</feature>
<feature type="compositionally biased region" description="Basic and acidic residues" evidence="2">
    <location>
        <begin position="2165"/>
        <end position="2182"/>
    </location>
</feature>
<feature type="region of interest" description="Disordered" evidence="2">
    <location>
        <begin position="2066"/>
        <end position="2182"/>
    </location>
</feature>
<dbReference type="SUPFAM" id="SSF55120">
    <property type="entry name" value="Pseudouridine synthase"/>
    <property type="match status" value="1"/>
</dbReference>
<feature type="region of interest" description="Disordered" evidence="2">
    <location>
        <begin position="1798"/>
        <end position="1818"/>
    </location>
</feature>
<feature type="compositionally biased region" description="Low complexity" evidence="2">
    <location>
        <begin position="1271"/>
        <end position="1286"/>
    </location>
</feature>
<feature type="compositionally biased region" description="Basic and acidic residues" evidence="2">
    <location>
        <begin position="2104"/>
        <end position="2156"/>
    </location>
</feature>
<feature type="compositionally biased region" description="Basic and acidic residues" evidence="2">
    <location>
        <begin position="864"/>
        <end position="874"/>
    </location>
</feature>
<feature type="domain" description="Pseudouridine synthase RsuA/RluA-like" evidence="3">
    <location>
        <begin position="2328"/>
        <end position="2470"/>
    </location>
</feature>
<dbReference type="EMBL" id="LN714496">
    <property type="protein sequence ID" value="CEL73876.1"/>
    <property type="molecule type" value="Genomic_DNA"/>
</dbReference>
<name>A0A0F7UUY0_TOXGV</name>
<evidence type="ECO:0000259" key="3">
    <source>
        <dbReference type="Pfam" id="PF00849"/>
    </source>
</evidence>
<feature type="region of interest" description="Disordered" evidence="2">
    <location>
        <begin position="1857"/>
        <end position="1884"/>
    </location>
</feature>
<evidence type="ECO:0000313" key="4">
    <source>
        <dbReference type="EMBL" id="CEL73876.1"/>
    </source>
</evidence>
<dbReference type="InterPro" id="IPR050188">
    <property type="entry name" value="RluA_PseudoU_synthase"/>
</dbReference>
<evidence type="ECO:0000256" key="1">
    <source>
        <dbReference type="ARBA" id="ARBA00010876"/>
    </source>
</evidence>
<feature type="compositionally biased region" description="Basic and acidic residues" evidence="2">
    <location>
        <begin position="1133"/>
        <end position="1147"/>
    </location>
</feature>
<organism evidence="4">
    <name type="scientific">Toxoplasma gondii (strain ATCC 50861 / VEG)</name>
    <dbReference type="NCBI Taxonomy" id="432359"/>
    <lineage>
        <taxon>Eukaryota</taxon>
        <taxon>Sar</taxon>
        <taxon>Alveolata</taxon>
        <taxon>Apicomplexa</taxon>
        <taxon>Conoidasida</taxon>
        <taxon>Coccidia</taxon>
        <taxon>Eucoccidiorida</taxon>
        <taxon>Eimeriorina</taxon>
        <taxon>Sarcocystidae</taxon>
        <taxon>Toxoplasma</taxon>
    </lineage>
</organism>